<reference evidence="1 2" key="1">
    <citation type="journal article" date="2014" name="Int. J. Syst. Evol. Microbiol.">
        <title>Listeria floridensis sp. nov., Listeria aquatica sp. nov., Listeria cornellensis sp. nov., Listeria riparia sp. nov. and Listeria grandensis sp. nov., from agricultural and natural environments.</title>
        <authorList>
            <person name="den Bakker H.C."/>
            <person name="Warchocki S."/>
            <person name="Wright E.M."/>
            <person name="Allred A.F."/>
            <person name="Ahlstrom C."/>
            <person name="Manuel C.S."/>
            <person name="Stasiewicz M.J."/>
            <person name="Burrell A."/>
            <person name="Roof S."/>
            <person name="Strawn L."/>
            <person name="Fortes E.D."/>
            <person name="Nightingale K.K."/>
            <person name="Kephart D."/>
            <person name="Wiedmann M."/>
        </authorList>
    </citation>
    <scope>NUCLEOTIDE SEQUENCE [LARGE SCALE GENOMIC DNA]</scope>
    <source>
        <strain evidence="1 2">FSL S10-1187</strain>
    </source>
</reference>
<proteinExistence type="predicted"/>
<name>A0ABP3AUV8_9LIST</name>
<gene>
    <name evidence="1" type="ORF">MFLO_15678</name>
</gene>
<accession>A0ABP3AUV8</accession>
<evidence type="ECO:0000313" key="1">
    <source>
        <dbReference type="EMBL" id="EUJ24241.1"/>
    </source>
</evidence>
<dbReference type="Proteomes" id="UP000019249">
    <property type="component" value="Unassembled WGS sequence"/>
</dbReference>
<evidence type="ECO:0000313" key="2">
    <source>
        <dbReference type="Proteomes" id="UP000019249"/>
    </source>
</evidence>
<sequence>MNKKYEVTVHYKNDDVETIIMRDADAEQIIECIEARLIPIGYSINGSPYVRLVNADEIREIDMKSLDSEEDS</sequence>
<organism evidence="1 2">
    <name type="scientific">Listeria floridensis FSL S10-1187</name>
    <dbReference type="NCBI Taxonomy" id="1265817"/>
    <lineage>
        <taxon>Bacteria</taxon>
        <taxon>Bacillati</taxon>
        <taxon>Bacillota</taxon>
        <taxon>Bacilli</taxon>
        <taxon>Bacillales</taxon>
        <taxon>Listeriaceae</taxon>
        <taxon>Listeria</taxon>
    </lineage>
</organism>
<dbReference type="EMBL" id="AODF01000061">
    <property type="protein sequence ID" value="EUJ24241.1"/>
    <property type="molecule type" value="Genomic_DNA"/>
</dbReference>
<protein>
    <submittedName>
        <fullName evidence="1">Uncharacterized protein</fullName>
    </submittedName>
</protein>
<comment type="caution">
    <text evidence="1">The sequence shown here is derived from an EMBL/GenBank/DDBJ whole genome shotgun (WGS) entry which is preliminary data.</text>
</comment>
<dbReference type="RefSeq" id="WP_036098624.1">
    <property type="nucleotide sequence ID" value="NZ_AODF01000061.1"/>
</dbReference>
<keyword evidence="2" id="KW-1185">Reference proteome</keyword>